<accession>M4BWD8</accession>
<dbReference type="EnsemblProtists" id="HpaT810839">
    <property type="protein sequence ID" value="HpaP810839"/>
    <property type="gene ID" value="HpaG810839"/>
</dbReference>
<evidence type="ECO:0000313" key="1">
    <source>
        <dbReference type="EnsemblProtists" id="HpaP810839"/>
    </source>
</evidence>
<sequence length="231" mass="26240">MIQRLLARENVDDHRRARFRASGITSHRQLLQRPLWDVAHVIDLSVCETEELVAKLSIRLAPASRTAFDLFVESANHPTFLRTGLPGIDQALNGGLHCRAVSESTTSARNGCCRLLLHAFGRRAQVETKISTSWLQPLHDAFVLCKSTPLQPLKSSTMPLLIEYQIVQSYPSTLFLVTSRFKEVQRVIHRLKIKLLIIDCVTTLYVKRQHQILRLLGDTWAHCITTRVEQG</sequence>
<dbReference type="GO" id="GO:0000724">
    <property type="term" value="P:double-strand break repair via homologous recombination"/>
    <property type="evidence" value="ECO:0007669"/>
    <property type="project" value="InterPro"/>
</dbReference>
<dbReference type="EMBL" id="JH597996">
    <property type="status" value="NOT_ANNOTATED_CDS"/>
    <property type="molecule type" value="Genomic_DNA"/>
</dbReference>
<dbReference type="InterPro" id="IPR030548">
    <property type="entry name" value="RAD51B"/>
</dbReference>
<dbReference type="Proteomes" id="UP000011713">
    <property type="component" value="Unassembled WGS sequence"/>
</dbReference>
<dbReference type="GO" id="GO:0008094">
    <property type="term" value="F:ATP-dependent activity, acting on DNA"/>
    <property type="evidence" value="ECO:0007669"/>
    <property type="project" value="TreeGrafter"/>
</dbReference>
<dbReference type="GO" id="GO:0003690">
    <property type="term" value="F:double-stranded DNA binding"/>
    <property type="evidence" value="ECO:0007669"/>
    <property type="project" value="TreeGrafter"/>
</dbReference>
<proteinExistence type="predicted"/>
<dbReference type="GO" id="GO:0003697">
    <property type="term" value="F:single-stranded DNA binding"/>
    <property type="evidence" value="ECO:0007669"/>
    <property type="project" value="TreeGrafter"/>
</dbReference>
<dbReference type="GO" id="GO:0000400">
    <property type="term" value="F:four-way junction DNA binding"/>
    <property type="evidence" value="ECO:0007669"/>
    <property type="project" value="TreeGrafter"/>
</dbReference>
<dbReference type="eggNOG" id="KOG1433">
    <property type="taxonomic scope" value="Eukaryota"/>
</dbReference>
<organism evidence="1 2">
    <name type="scientific">Hyaloperonospora arabidopsidis (strain Emoy2)</name>
    <name type="common">Downy mildew agent</name>
    <name type="synonym">Peronospora arabidopsidis</name>
    <dbReference type="NCBI Taxonomy" id="559515"/>
    <lineage>
        <taxon>Eukaryota</taxon>
        <taxon>Sar</taxon>
        <taxon>Stramenopiles</taxon>
        <taxon>Oomycota</taxon>
        <taxon>Peronosporomycetes</taxon>
        <taxon>Peronosporales</taxon>
        <taxon>Peronosporaceae</taxon>
        <taxon>Hyaloperonospora</taxon>
    </lineage>
</organism>
<protein>
    <submittedName>
        <fullName evidence="1">Uncharacterized protein</fullName>
    </submittedName>
</protein>
<dbReference type="PANTHER" id="PTHR46456">
    <property type="entry name" value="DNA REPAIR PROTEIN RAD51 HOMOLOG 2"/>
    <property type="match status" value="1"/>
</dbReference>
<dbReference type="STRING" id="559515.M4BWD8"/>
<reference evidence="1" key="2">
    <citation type="submission" date="2015-06" db="UniProtKB">
        <authorList>
            <consortium name="EnsemblProtists"/>
        </authorList>
    </citation>
    <scope>IDENTIFICATION</scope>
    <source>
        <strain evidence="1">Emoy2</strain>
    </source>
</reference>
<dbReference type="HOGENOM" id="CLU_083496_0_0_1"/>
<evidence type="ECO:0000313" key="2">
    <source>
        <dbReference type="Proteomes" id="UP000011713"/>
    </source>
</evidence>
<dbReference type="VEuPathDB" id="FungiDB:HpaG810839"/>
<keyword evidence="2" id="KW-1185">Reference proteome</keyword>
<reference evidence="2" key="1">
    <citation type="journal article" date="2010" name="Science">
        <title>Signatures of adaptation to obligate biotrophy in the Hyaloperonospora arabidopsidis genome.</title>
        <authorList>
            <person name="Baxter L."/>
            <person name="Tripathy S."/>
            <person name="Ishaque N."/>
            <person name="Boot N."/>
            <person name="Cabral A."/>
            <person name="Kemen E."/>
            <person name="Thines M."/>
            <person name="Ah-Fong A."/>
            <person name="Anderson R."/>
            <person name="Badejoko W."/>
            <person name="Bittner-Eddy P."/>
            <person name="Boore J.L."/>
            <person name="Chibucos M.C."/>
            <person name="Coates M."/>
            <person name="Dehal P."/>
            <person name="Delehaunty K."/>
            <person name="Dong S."/>
            <person name="Downton P."/>
            <person name="Dumas B."/>
            <person name="Fabro G."/>
            <person name="Fronick C."/>
            <person name="Fuerstenberg S.I."/>
            <person name="Fulton L."/>
            <person name="Gaulin E."/>
            <person name="Govers F."/>
            <person name="Hughes L."/>
            <person name="Humphray S."/>
            <person name="Jiang R.H."/>
            <person name="Judelson H."/>
            <person name="Kamoun S."/>
            <person name="Kyung K."/>
            <person name="Meijer H."/>
            <person name="Minx P."/>
            <person name="Morris P."/>
            <person name="Nelson J."/>
            <person name="Phuntumart V."/>
            <person name="Qutob D."/>
            <person name="Rehmany A."/>
            <person name="Rougon-Cardoso A."/>
            <person name="Ryden P."/>
            <person name="Torto-Alalibo T."/>
            <person name="Studholme D."/>
            <person name="Wang Y."/>
            <person name="Win J."/>
            <person name="Wood J."/>
            <person name="Clifton S.W."/>
            <person name="Rogers J."/>
            <person name="Van den Ackerveken G."/>
            <person name="Jones J.D."/>
            <person name="McDowell J.M."/>
            <person name="Beynon J."/>
            <person name="Tyler B.M."/>
        </authorList>
    </citation>
    <scope>NUCLEOTIDE SEQUENCE [LARGE SCALE GENOMIC DNA]</scope>
    <source>
        <strain evidence="2">Emoy2</strain>
    </source>
</reference>
<dbReference type="AlphaFoldDB" id="M4BWD8"/>
<dbReference type="PANTHER" id="PTHR46456:SF1">
    <property type="entry name" value="DNA REPAIR PROTEIN RAD51 HOMOLOG 2"/>
    <property type="match status" value="1"/>
</dbReference>
<dbReference type="InParanoid" id="M4BWD8"/>
<name>M4BWD8_HYAAE</name>
<dbReference type="GO" id="GO:0005657">
    <property type="term" value="C:replication fork"/>
    <property type="evidence" value="ECO:0007669"/>
    <property type="project" value="TreeGrafter"/>
</dbReference>
<dbReference type="GO" id="GO:0033063">
    <property type="term" value="C:Rad51B-Rad51C-Rad51D-XRCC2 complex"/>
    <property type="evidence" value="ECO:0007669"/>
    <property type="project" value="InterPro"/>
</dbReference>